<proteinExistence type="inferred from homology"/>
<dbReference type="GeneID" id="25913320"/>
<dbReference type="InterPro" id="IPR001680">
    <property type="entry name" value="WD40_rpt"/>
</dbReference>
<dbReference type="GO" id="GO:0071013">
    <property type="term" value="C:catalytic step 2 spliceosome"/>
    <property type="evidence" value="ECO:0007669"/>
    <property type="project" value="TreeGrafter"/>
</dbReference>
<dbReference type="EMBL" id="KQ244210">
    <property type="protein sequence ID" value="KNC74643.1"/>
    <property type="molecule type" value="Genomic_DNA"/>
</dbReference>
<dbReference type="STRING" id="667725.A0A0L0FF22"/>
<dbReference type="SUPFAM" id="SSF50978">
    <property type="entry name" value="WD40 repeat-like"/>
    <property type="match status" value="1"/>
</dbReference>
<gene>
    <name evidence="7" type="ORF">SARC_12816</name>
</gene>
<sequence>QQRVNCVGFNEDSSVLFSGSYDATVRIWDCRSKGYEPIQVLNDAKDSVTTLHVSGTDLLFGCVDGTVRVYDMRNRQVTTDTVGHPVTSVRLSNDKQCVLLSTLQDLLVVLDRSNGQVLTMLKGHKNSNYKVDSAFTAKDAYIVSGSETGDVHYWELISGKKVHTIETGSSGVYTIDYNEKRDTLLTGSVEGHVTLWGLGKT</sequence>
<reference evidence="7 8" key="1">
    <citation type="submission" date="2011-02" db="EMBL/GenBank/DDBJ databases">
        <title>The Genome Sequence of Sphaeroforma arctica JP610.</title>
        <authorList>
            <consortium name="The Broad Institute Genome Sequencing Platform"/>
            <person name="Russ C."/>
            <person name="Cuomo C."/>
            <person name="Young S.K."/>
            <person name="Zeng Q."/>
            <person name="Gargeya S."/>
            <person name="Alvarado L."/>
            <person name="Berlin A."/>
            <person name="Chapman S.B."/>
            <person name="Chen Z."/>
            <person name="Freedman E."/>
            <person name="Gellesch M."/>
            <person name="Goldberg J."/>
            <person name="Griggs A."/>
            <person name="Gujja S."/>
            <person name="Heilman E."/>
            <person name="Heiman D."/>
            <person name="Howarth C."/>
            <person name="Mehta T."/>
            <person name="Neiman D."/>
            <person name="Pearson M."/>
            <person name="Roberts A."/>
            <person name="Saif S."/>
            <person name="Shea T."/>
            <person name="Shenoy N."/>
            <person name="Sisk P."/>
            <person name="Stolte C."/>
            <person name="Sykes S."/>
            <person name="White J."/>
            <person name="Yandava C."/>
            <person name="Burger G."/>
            <person name="Gray M.W."/>
            <person name="Holland P.W.H."/>
            <person name="King N."/>
            <person name="Lang F.B.F."/>
            <person name="Roger A.J."/>
            <person name="Ruiz-Trillo I."/>
            <person name="Haas B."/>
            <person name="Nusbaum C."/>
            <person name="Birren B."/>
        </authorList>
    </citation>
    <scope>NUCLEOTIDE SEQUENCE [LARGE SCALE GENOMIC DNA]</scope>
    <source>
        <strain evidence="7 8">JP610</strain>
    </source>
</reference>
<dbReference type="InterPro" id="IPR015943">
    <property type="entry name" value="WD40/YVTN_repeat-like_dom_sf"/>
</dbReference>
<evidence type="ECO:0000256" key="3">
    <source>
        <dbReference type="ARBA" id="ARBA00022574"/>
    </source>
</evidence>
<name>A0A0L0FF22_9EUKA</name>
<accession>A0A0L0FF22</accession>
<comment type="similarity">
    <text evidence="5">Belongs to the WD repeat MORG1 family.</text>
</comment>
<evidence type="ECO:0000256" key="1">
    <source>
        <dbReference type="ARBA" id="ARBA00004496"/>
    </source>
</evidence>
<dbReference type="PANTHER" id="PTHR22842:SF3">
    <property type="entry name" value="WD REPEAT DOMAIN-CONTAINING PROTEIN 83"/>
    <property type="match status" value="1"/>
</dbReference>
<evidence type="ECO:0000256" key="2">
    <source>
        <dbReference type="ARBA" id="ARBA00022490"/>
    </source>
</evidence>
<keyword evidence="2" id="KW-0963">Cytoplasm</keyword>
<dbReference type="eggNOG" id="KOG0316">
    <property type="taxonomic scope" value="Eukaryota"/>
</dbReference>
<keyword evidence="3 6" id="KW-0853">WD repeat</keyword>
<dbReference type="InterPro" id="IPR051980">
    <property type="entry name" value="WD_repeat_MORG1"/>
</dbReference>
<dbReference type="Gene3D" id="2.130.10.10">
    <property type="entry name" value="YVTN repeat-like/Quinoprotein amine dehydrogenase"/>
    <property type="match status" value="1"/>
</dbReference>
<comment type="subcellular location">
    <subcellularLocation>
        <location evidence="1">Cytoplasm</location>
    </subcellularLocation>
</comment>
<evidence type="ECO:0000313" key="7">
    <source>
        <dbReference type="EMBL" id="KNC74643.1"/>
    </source>
</evidence>
<dbReference type="GO" id="GO:0000398">
    <property type="term" value="P:mRNA splicing, via spliceosome"/>
    <property type="evidence" value="ECO:0007669"/>
    <property type="project" value="TreeGrafter"/>
</dbReference>
<dbReference type="PANTHER" id="PTHR22842">
    <property type="entry name" value="WD40 REPEAT PROTEIN"/>
    <property type="match status" value="1"/>
</dbReference>
<keyword evidence="8" id="KW-1185">Reference proteome</keyword>
<evidence type="ECO:0000256" key="6">
    <source>
        <dbReference type="PROSITE-ProRule" id="PRU00221"/>
    </source>
</evidence>
<evidence type="ECO:0000256" key="5">
    <source>
        <dbReference type="ARBA" id="ARBA00038145"/>
    </source>
</evidence>
<dbReference type="PRINTS" id="PR00320">
    <property type="entry name" value="GPROTEINBRPT"/>
</dbReference>
<evidence type="ECO:0000313" key="8">
    <source>
        <dbReference type="Proteomes" id="UP000054560"/>
    </source>
</evidence>
<dbReference type="InterPro" id="IPR036322">
    <property type="entry name" value="WD40_repeat_dom_sf"/>
</dbReference>
<feature type="repeat" description="WD" evidence="6">
    <location>
        <begin position="1"/>
        <end position="29"/>
    </location>
</feature>
<dbReference type="SMART" id="SM00320">
    <property type="entry name" value="WD40"/>
    <property type="match status" value="4"/>
</dbReference>
<dbReference type="RefSeq" id="XP_014148545.1">
    <property type="nucleotide sequence ID" value="XM_014293070.1"/>
</dbReference>
<dbReference type="PROSITE" id="PS50082">
    <property type="entry name" value="WD_REPEATS_2"/>
    <property type="match status" value="2"/>
</dbReference>
<evidence type="ECO:0000256" key="4">
    <source>
        <dbReference type="ARBA" id="ARBA00022737"/>
    </source>
</evidence>
<organism evidence="7 8">
    <name type="scientific">Sphaeroforma arctica JP610</name>
    <dbReference type="NCBI Taxonomy" id="667725"/>
    <lineage>
        <taxon>Eukaryota</taxon>
        <taxon>Ichthyosporea</taxon>
        <taxon>Ichthyophonida</taxon>
        <taxon>Sphaeroforma</taxon>
    </lineage>
</organism>
<keyword evidence="4" id="KW-0677">Repeat</keyword>
<dbReference type="GO" id="GO:0005737">
    <property type="term" value="C:cytoplasm"/>
    <property type="evidence" value="ECO:0007669"/>
    <property type="project" value="UniProtKB-SubCell"/>
</dbReference>
<dbReference type="AlphaFoldDB" id="A0A0L0FF22"/>
<dbReference type="PROSITE" id="PS50294">
    <property type="entry name" value="WD_REPEATS_REGION"/>
    <property type="match status" value="2"/>
</dbReference>
<feature type="repeat" description="WD" evidence="6">
    <location>
        <begin position="165"/>
        <end position="201"/>
    </location>
</feature>
<feature type="non-terminal residue" evidence="7">
    <location>
        <position position="1"/>
    </location>
</feature>
<dbReference type="InterPro" id="IPR020472">
    <property type="entry name" value="WD40_PAC1"/>
</dbReference>
<dbReference type="Pfam" id="PF00400">
    <property type="entry name" value="WD40"/>
    <property type="match status" value="4"/>
</dbReference>
<dbReference type="OrthoDB" id="71437at2759"/>
<protein>
    <submittedName>
        <fullName evidence="7">Uncharacterized protein</fullName>
    </submittedName>
</protein>
<dbReference type="Proteomes" id="UP000054560">
    <property type="component" value="Unassembled WGS sequence"/>
</dbReference>